<dbReference type="AlphaFoldDB" id="A0AAV4XZK7"/>
<reference evidence="2 3" key="1">
    <citation type="submission" date="2021-06" db="EMBL/GenBank/DDBJ databases">
        <title>Caerostris extrusa draft genome.</title>
        <authorList>
            <person name="Kono N."/>
            <person name="Arakawa K."/>
        </authorList>
    </citation>
    <scope>NUCLEOTIDE SEQUENCE [LARGE SCALE GENOMIC DNA]</scope>
</reference>
<keyword evidence="3" id="KW-1185">Reference proteome</keyword>
<dbReference type="EMBL" id="BPLR01001169">
    <property type="protein sequence ID" value="GIZ00537.1"/>
    <property type="molecule type" value="Genomic_DNA"/>
</dbReference>
<evidence type="ECO:0000256" key="1">
    <source>
        <dbReference type="SAM" id="MobiDB-lite"/>
    </source>
</evidence>
<dbReference type="Proteomes" id="UP001054945">
    <property type="component" value="Unassembled WGS sequence"/>
</dbReference>
<comment type="caution">
    <text evidence="2">The sequence shown here is derived from an EMBL/GenBank/DDBJ whole genome shotgun (WGS) entry which is preliminary data.</text>
</comment>
<sequence length="133" mass="14875">MASFIAKTKACAKKEILCSSFPLITETQAIGIWTLTNTSHSQSNYIPVTSLKNVLKSPLNSLMATLSENQQHQLHNQLLNDVRNNIITDDTRLRTPSRKKSIKNSAYFSLPSHISAKRDRRSGGKSSQRTSLF</sequence>
<name>A0AAV4XZK7_CAEEX</name>
<accession>A0AAV4XZK7</accession>
<gene>
    <name evidence="2" type="ORF">CEXT_522071</name>
</gene>
<feature type="region of interest" description="Disordered" evidence="1">
    <location>
        <begin position="113"/>
        <end position="133"/>
    </location>
</feature>
<organism evidence="2 3">
    <name type="scientific">Caerostris extrusa</name>
    <name type="common">Bark spider</name>
    <name type="synonym">Caerostris bankana</name>
    <dbReference type="NCBI Taxonomy" id="172846"/>
    <lineage>
        <taxon>Eukaryota</taxon>
        <taxon>Metazoa</taxon>
        <taxon>Ecdysozoa</taxon>
        <taxon>Arthropoda</taxon>
        <taxon>Chelicerata</taxon>
        <taxon>Arachnida</taxon>
        <taxon>Araneae</taxon>
        <taxon>Araneomorphae</taxon>
        <taxon>Entelegynae</taxon>
        <taxon>Araneoidea</taxon>
        <taxon>Araneidae</taxon>
        <taxon>Caerostris</taxon>
    </lineage>
</organism>
<evidence type="ECO:0000313" key="3">
    <source>
        <dbReference type="Proteomes" id="UP001054945"/>
    </source>
</evidence>
<feature type="compositionally biased region" description="Polar residues" evidence="1">
    <location>
        <begin position="124"/>
        <end position="133"/>
    </location>
</feature>
<proteinExistence type="predicted"/>
<evidence type="ECO:0000313" key="2">
    <source>
        <dbReference type="EMBL" id="GIZ00537.1"/>
    </source>
</evidence>
<protein>
    <submittedName>
        <fullName evidence="2">Uncharacterized protein</fullName>
    </submittedName>
</protein>